<protein>
    <submittedName>
        <fullName evidence="1">Uncharacterized protein</fullName>
    </submittedName>
</protein>
<name>A0A834X2E3_9FABA</name>
<proteinExistence type="predicted"/>
<comment type="caution">
    <text evidence="1">The sequence shown here is derived from an EMBL/GenBank/DDBJ whole genome shotgun (WGS) entry which is preliminary data.</text>
</comment>
<accession>A0A834X2E3</accession>
<evidence type="ECO:0000313" key="2">
    <source>
        <dbReference type="Proteomes" id="UP000634136"/>
    </source>
</evidence>
<evidence type="ECO:0000313" key="1">
    <source>
        <dbReference type="EMBL" id="KAF7836769.1"/>
    </source>
</evidence>
<dbReference type="EMBL" id="JAAIUW010000004">
    <property type="protein sequence ID" value="KAF7836769.1"/>
    <property type="molecule type" value="Genomic_DNA"/>
</dbReference>
<dbReference type="Proteomes" id="UP000634136">
    <property type="component" value="Unassembled WGS sequence"/>
</dbReference>
<keyword evidence="2" id="KW-1185">Reference proteome</keyword>
<sequence length="29" mass="3338">MGQAKVMPADLKFQRIIIRAQPLRDKISI</sequence>
<gene>
    <name evidence="1" type="ORF">G2W53_011628</name>
</gene>
<organism evidence="1 2">
    <name type="scientific">Senna tora</name>
    <dbReference type="NCBI Taxonomy" id="362788"/>
    <lineage>
        <taxon>Eukaryota</taxon>
        <taxon>Viridiplantae</taxon>
        <taxon>Streptophyta</taxon>
        <taxon>Embryophyta</taxon>
        <taxon>Tracheophyta</taxon>
        <taxon>Spermatophyta</taxon>
        <taxon>Magnoliopsida</taxon>
        <taxon>eudicotyledons</taxon>
        <taxon>Gunneridae</taxon>
        <taxon>Pentapetalae</taxon>
        <taxon>rosids</taxon>
        <taxon>fabids</taxon>
        <taxon>Fabales</taxon>
        <taxon>Fabaceae</taxon>
        <taxon>Caesalpinioideae</taxon>
        <taxon>Cassia clade</taxon>
        <taxon>Senna</taxon>
    </lineage>
</organism>
<dbReference type="AlphaFoldDB" id="A0A834X2E3"/>
<reference evidence="1" key="1">
    <citation type="submission" date="2020-09" db="EMBL/GenBank/DDBJ databases">
        <title>Genome-Enabled Discovery of Anthraquinone Biosynthesis in Senna tora.</title>
        <authorList>
            <person name="Kang S.-H."/>
            <person name="Pandey R.P."/>
            <person name="Lee C.-M."/>
            <person name="Sim J.-S."/>
            <person name="Jeong J.-T."/>
            <person name="Choi B.-S."/>
            <person name="Jung M."/>
            <person name="Ginzburg D."/>
            <person name="Zhao K."/>
            <person name="Won S.Y."/>
            <person name="Oh T.-J."/>
            <person name="Yu Y."/>
            <person name="Kim N.-H."/>
            <person name="Lee O.R."/>
            <person name="Lee T.-H."/>
            <person name="Bashyal P."/>
            <person name="Kim T.-S."/>
            <person name="Lee W.-H."/>
            <person name="Kawkins C."/>
            <person name="Kim C.-K."/>
            <person name="Kim J.S."/>
            <person name="Ahn B.O."/>
            <person name="Rhee S.Y."/>
            <person name="Sohng J.K."/>
        </authorList>
    </citation>
    <scope>NUCLEOTIDE SEQUENCE</scope>
    <source>
        <tissue evidence="1">Leaf</tissue>
    </source>
</reference>